<name>X1TDB7_9ZZZZ</name>
<sequence>MDFDIEPLSELVAFCHPKWVNIGADSQGHNLPEPDYVKVMELVAELGTFTEVKEKRNL</sequence>
<feature type="non-terminal residue" evidence="1">
    <location>
        <position position="58"/>
    </location>
</feature>
<proteinExistence type="predicted"/>
<gene>
    <name evidence="1" type="ORF">S12H4_19720</name>
</gene>
<dbReference type="EMBL" id="BARW01009898">
    <property type="protein sequence ID" value="GAI85575.1"/>
    <property type="molecule type" value="Genomic_DNA"/>
</dbReference>
<organism evidence="1">
    <name type="scientific">marine sediment metagenome</name>
    <dbReference type="NCBI Taxonomy" id="412755"/>
    <lineage>
        <taxon>unclassified sequences</taxon>
        <taxon>metagenomes</taxon>
        <taxon>ecological metagenomes</taxon>
    </lineage>
</organism>
<reference evidence="1" key="1">
    <citation type="journal article" date="2014" name="Front. Microbiol.">
        <title>High frequency of phylogenetically diverse reductive dehalogenase-homologous genes in deep subseafloor sedimentary metagenomes.</title>
        <authorList>
            <person name="Kawai M."/>
            <person name="Futagami T."/>
            <person name="Toyoda A."/>
            <person name="Takaki Y."/>
            <person name="Nishi S."/>
            <person name="Hori S."/>
            <person name="Arai W."/>
            <person name="Tsubouchi T."/>
            <person name="Morono Y."/>
            <person name="Uchiyama I."/>
            <person name="Ito T."/>
            <person name="Fujiyama A."/>
            <person name="Inagaki F."/>
            <person name="Takami H."/>
        </authorList>
    </citation>
    <scope>NUCLEOTIDE SEQUENCE</scope>
    <source>
        <strain evidence="1">Expedition CK06-06</strain>
    </source>
</reference>
<protein>
    <submittedName>
        <fullName evidence="1">Uncharacterized protein</fullName>
    </submittedName>
</protein>
<comment type="caution">
    <text evidence="1">The sequence shown here is derived from an EMBL/GenBank/DDBJ whole genome shotgun (WGS) entry which is preliminary data.</text>
</comment>
<dbReference type="AlphaFoldDB" id="X1TDB7"/>
<evidence type="ECO:0000313" key="1">
    <source>
        <dbReference type="EMBL" id="GAI85575.1"/>
    </source>
</evidence>
<accession>X1TDB7</accession>